<gene>
    <name evidence="2" type="ORF">LZ536_11710</name>
</gene>
<dbReference type="EMBL" id="JAMGBD010000002">
    <property type="protein sequence ID" value="MCL6684561.1"/>
    <property type="molecule type" value="Genomic_DNA"/>
</dbReference>
<accession>A0ABT0RPH5</accession>
<evidence type="ECO:0000313" key="3">
    <source>
        <dbReference type="Proteomes" id="UP001165363"/>
    </source>
</evidence>
<proteinExistence type="predicted"/>
<dbReference type="RefSeq" id="WP_249848967.1">
    <property type="nucleotide sequence ID" value="NZ_JAMGBD010000002.1"/>
</dbReference>
<reference evidence="2" key="1">
    <citation type="submission" date="2022-05" db="EMBL/GenBank/DDBJ databases">
        <authorList>
            <person name="Jo J.-H."/>
            <person name="Im W.-T."/>
        </authorList>
    </citation>
    <scope>NUCLEOTIDE SEQUENCE</scope>
    <source>
        <strain evidence="2">SE158</strain>
    </source>
</reference>
<feature type="region of interest" description="Disordered" evidence="1">
    <location>
        <begin position="1"/>
        <end position="24"/>
    </location>
</feature>
<comment type="caution">
    <text evidence="2">The sequence shown here is derived from an EMBL/GenBank/DDBJ whole genome shotgun (WGS) entry which is preliminary data.</text>
</comment>
<keyword evidence="3" id="KW-1185">Reference proteome</keyword>
<evidence type="ECO:0000313" key="2">
    <source>
        <dbReference type="EMBL" id="MCL6684561.1"/>
    </source>
</evidence>
<protein>
    <submittedName>
        <fullName evidence="2">Uncharacterized protein</fullName>
    </submittedName>
</protein>
<evidence type="ECO:0000256" key="1">
    <source>
        <dbReference type="SAM" id="MobiDB-lite"/>
    </source>
</evidence>
<organism evidence="2 3">
    <name type="scientific">Sphingomonas alba</name>
    <dbReference type="NCBI Taxonomy" id="2908208"/>
    <lineage>
        <taxon>Bacteria</taxon>
        <taxon>Pseudomonadati</taxon>
        <taxon>Pseudomonadota</taxon>
        <taxon>Alphaproteobacteria</taxon>
        <taxon>Sphingomonadales</taxon>
        <taxon>Sphingomonadaceae</taxon>
        <taxon>Sphingomonas</taxon>
    </lineage>
</organism>
<name>A0ABT0RPH5_9SPHN</name>
<dbReference type="Proteomes" id="UP001165363">
    <property type="component" value="Unassembled WGS sequence"/>
</dbReference>
<sequence>MDYEYLNRRMSEERDRAAEADNDAARDAHLQLAEQFRVQIEQLGSSDSGELSAA</sequence>